<dbReference type="STRING" id="1802727.A2937_00160"/>
<dbReference type="PROSITE" id="PS51463">
    <property type="entry name" value="P_GLUCOSE_ISOMERASE_3"/>
    <property type="match status" value="1"/>
</dbReference>
<dbReference type="GO" id="GO:0048029">
    <property type="term" value="F:monosaccharide binding"/>
    <property type="evidence" value="ECO:0007669"/>
    <property type="project" value="TreeGrafter"/>
</dbReference>
<dbReference type="GO" id="GO:0051156">
    <property type="term" value="P:glucose 6-phosphate metabolic process"/>
    <property type="evidence" value="ECO:0007669"/>
    <property type="project" value="TreeGrafter"/>
</dbReference>
<dbReference type="GO" id="GO:0004347">
    <property type="term" value="F:glucose-6-phosphate isomerase activity"/>
    <property type="evidence" value="ECO:0007669"/>
    <property type="project" value="UniProtKB-EC"/>
</dbReference>
<name>A0A1G2SFS7_9BACT</name>
<comment type="similarity">
    <text evidence="4">Belongs to the GPI family.</text>
</comment>
<evidence type="ECO:0000256" key="4">
    <source>
        <dbReference type="RuleBase" id="RU000612"/>
    </source>
</evidence>
<evidence type="ECO:0000313" key="7">
    <source>
        <dbReference type="Proteomes" id="UP000177987"/>
    </source>
</evidence>
<protein>
    <recommendedName>
        <fullName evidence="4">Glucose-6-phosphate isomerase</fullName>
        <ecNumber evidence="4">5.3.1.9</ecNumber>
    </recommendedName>
</protein>
<dbReference type="PRINTS" id="PR00662">
    <property type="entry name" value="G6PISOMERASE"/>
</dbReference>
<dbReference type="PANTHER" id="PTHR11469:SF1">
    <property type="entry name" value="GLUCOSE-6-PHOSPHATE ISOMERASE"/>
    <property type="match status" value="1"/>
</dbReference>
<dbReference type="InterPro" id="IPR035482">
    <property type="entry name" value="SIS_PGI_2"/>
</dbReference>
<dbReference type="CDD" id="cd05015">
    <property type="entry name" value="SIS_PGI_1"/>
    <property type="match status" value="1"/>
</dbReference>
<dbReference type="GO" id="GO:0006096">
    <property type="term" value="P:glycolytic process"/>
    <property type="evidence" value="ECO:0007669"/>
    <property type="project" value="UniProtKB-UniPathway"/>
</dbReference>
<dbReference type="CDD" id="cd05016">
    <property type="entry name" value="SIS_PGI_2"/>
    <property type="match status" value="1"/>
</dbReference>
<dbReference type="InterPro" id="IPR001672">
    <property type="entry name" value="G6P_Isomerase"/>
</dbReference>
<feature type="region of interest" description="Disordered" evidence="5">
    <location>
        <begin position="1"/>
        <end position="22"/>
    </location>
</feature>
<gene>
    <name evidence="6" type="ORF">A2937_00160</name>
</gene>
<dbReference type="InterPro" id="IPR035476">
    <property type="entry name" value="SIS_PGI_1"/>
</dbReference>
<dbReference type="Proteomes" id="UP000177987">
    <property type="component" value="Unassembled WGS sequence"/>
</dbReference>
<proteinExistence type="inferred from homology"/>
<keyword evidence="2 4" id="KW-0324">Glycolysis</keyword>
<reference evidence="6 7" key="1">
    <citation type="journal article" date="2016" name="Nat. Commun.">
        <title>Thousands of microbial genomes shed light on interconnected biogeochemical processes in an aquifer system.</title>
        <authorList>
            <person name="Anantharaman K."/>
            <person name="Brown C.T."/>
            <person name="Hug L.A."/>
            <person name="Sharon I."/>
            <person name="Castelle C.J."/>
            <person name="Probst A.J."/>
            <person name="Thomas B.C."/>
            <person name="Singh A."/>
            <person name="Wilkins M.J."/>
            <person name="Karaoz U."/>
            <person name="Brodie E.L."/>
            <person name="Williams K.H."/>
            <person name="Hubbard S.S."/>
            <person name="Banfield J.F."/>
        </authorList>
    </citation>
    <scope>NUCLEOTIDE SEQUENCE [LARGE SCALE GENOMIC DNA]</scope>
</reference>
<comment type="catalytic activity">
    <reaction evidence="4">
        <text>alpha-D-glucose 6-phosphate = beta-D-fructose 6-phosphate</text>
        <dbReference type="Rhea" id="RHEA:11816"/>
        <dbReference type="ChEBI" id="CHEBI:57634"/>
        <dbReference type="ChEBI" id="CHEBI:58225"/>
        <dbReference type="EC" id="5.3.1.9"/>
    </reaction>
</comment>
<dbReference type="Gene3D" id="3.40.50.10490">
    <property type="entry name" value="Glucose-6-phosphate isomerase like protein, domain 1"/>
    <property type="match status" value="2"/>
</dbReference>
<dbReference type="GO" id="GO:0097367">
    <property type="term" value="F:carbohydrate derivative binding"/>
    <property type="evidence" value="ECO:0007669"/>
    <property type="project" value="InterPro"/>
</dbReference>
<keyword evidence="1 4" id="KW-0312">Gluconeogenesis</keyword>
<dbReference type="AlphaFoldDB" id="A0A1G2SFS7"/>
<dbReference type="GO" id="GO:0005829">
    <property type="term" value="C:cytosol"/>
    <property type="evidence" value="ECO:0007669"/>
    <property type="project" value="TreeGrafter"/>
</dbReference>
<keyword evidence="3 4" id="KW-0413">Isomerase</keyword>
<dbReference type="GO" id="GO:0006094">
    <property type="term" value="P:gluconeogenesis"/>
    <property type="evidence" value="ECO:0007669"/>
    <property type="project" value="UniProtKB-KW"/>
</dbReference>
<evidence type="ECO:0000256" key="2">
    <source>
        <dbReference type="ARBA" id="ARBA00023152"/>
    </source>
</evidence>
<dbReference type="SUPFAM" id="SSF53697">
    <property type="entry name" value="SIS domain"/>
    <property type="match status" value="1"/>
</dbReference>
<dbReference type="UniPathway" id="UPA00109">
    <property type="reaction ID" value="UER00181"/>
</dbReference>
<dbReference type="EC" id="5.3.1.9" evidence="4"/>
<evidence type="ECO:0000256" key="1">
    <source>
        <dbReference type="ARBA" id="ARBA00022432"/>
    </source>
</evidence>
<dbReference type="PANTHER" id="PTHR11469">
    <property type="entry name" value="GLUCOSE-6-PHOSPHATE ISOMERASE"/>
    <property type="match status" value="1"/>
</dbReference>
<comment type="caution">
    <text evidence="6">The sequence shown here is derived from an EMBL/GenBank/DDBJ whole genome shotgun (WGS) entry which is preliminary data.</text>
</comment>
<comment type="pathway">
    <text evidence="4">Carbohydrate degradation; glycolysis; D-glyceraldehyde 3-phosphate and glycerone phosphate from D-glucose: step 2/4.</text>
</comment>
<evidence type="ECO:0000256" key="3">
    <source>
        <dbReference type="ARBA" id="ARBA00023235"/>
    </source>
</evidence>
<dbReference type="EMBL" id="MHUW01000016">
    <property type="protein sequence ID" value="OHA83509.1"/>
    <property type="molecule type" value="Genomic_DNA"/>
</dbReference>
<dbReference type="InterPro" id="IPR046348">
    <property type="entry name" value="SIS_dom_sf"/>
</dbReference>
<accession>A0A1G2SFS7</accession>
<organism evidence="6 7">
    <name type="scientific">Candidatus Yonathbacteria bacterium RIFCSPLOWO2_01_FULL_47_33b</name>
    <dbReference type="NCBI Taxonomy" id="1802727"/>
    <lineage>
        <taxon>Bacteria</taxon>
        <taxon>Candidatus Yonathiibacteriota</taxon>
    </lineage>
</organism>
<dbReference type="Pfam" id="PF00342">
    <property type="entry name" value="PGI"/>
    <property type="match status" value="1"/>
</dbReference>
<evidence type="ECO:0000313" key="6">
    <source>
        <dbReference type="EMBL" id="OHA83509.1"/>
    </source>
</evidence>
<evidence type="ECO:0000256" key="5">
    <source>
        <dbReference type="SAM" id="MobiDB-lite"/>
    </source>
</evidence>
<sequence>MKYQSSAKNDRGEQGVSDLTASNAQAGHARATEYAATMRAAMSDSSYKLPEASLRLPFDSVLYEKSRVLAAKLAGPKLNYVVTIGIGGSNLGTKAVYEAIFGTLDAHSPFAPKMLFADTCSPEILSDITEILVNEIISPEELIIVVASKSGTTTETIVNASVLITALEQKLGSLSSRIVCITDEGSVLWQTGEKQGFHLLPIPKMVGGRYSVFSPVGIFPLLCVGLEVDRMLKGAQEAVHDSVERGVESNAYRAAEDVLAWNENGALVFDMFLFQPEFESLGKWYRQLFAESLGKETAKNGTSTTHRMIPTVSIGSTDLHSAEQMHLAFPSLVARTLVRVNAPHWEHEFLASDRVFAPLVPGLAGRAPCHIMDAIYEGVKEAYRTRGVQFAEIELPDLTLESLGALLQFEMCMVMHLANLLNINAFDQPNVETYKEATRRILGGK</sequence>